<sequence>MLCSDQGNCPSSYVLFHGLENKGSSYLQVADHFVYSVAAQRVAEYFGSGHGSLGAADSRSKRSFLLVYPLPGFVYKGGERLGLHSMMTTLAAKVATALK</sequence>
<name>A0ABD1XRX5_9MARC</name>
<dbReference type="Proteomes" id="UP001605036">
    <property type="component" value="Unassembled WGS sequence"/>
</dbReference>
<reference evidence="1 2" key="1">
    <citation type="submission" date="2024-09" db="EMBL/GenBank/DDBJ databases">
        <title>Chromosome-scale assembly of Riccia fluitans.</title>
        <authorList>
            <person name="Paukszto L."/>
            <person name="Sawicki J."/>
            <person name="Karawczyk K."/>
            <person name="Piernik-Szablinska J."/>
            <person name="Szczecinska M."/>
            <person name="Mazdziarz M."/>
        </authorList>
    </citation>
    <scope>NUCLEOTIDE SEQUENCE [LARGE SCALE GENOMIC DNA]</scope>
    <source>
        <strain evidence="1">Rf_01</strain>
        <tissue evidence="1">Aerial parts of the thallus</tissue>
    </source>
</reference>
<dbReference type="EMBL" id="JBHFFA010000008">
    <property type="protein sequence ID" value="KAL2610696.1"/>
    <property type="molecule type" value="Genomic_DNA"/>
</dbReference>
<protein>
    <submittedName>
        <fullName evidence="1">Uncharacterized protein</fullName>
    </submittedName>
</protein>
<gene>
    <name evidence="1" type="ORF">R1flu_029269</name>
</gene>
<evidence type="ECO:0000313" key="2">
    <source>
        <dbReference type="Proteomes" id="UP001605036"/>
    </source>
</evidence>
<dbReference type="AlphaFoldDB" id="A0ABD1XRX5"/>
<proteinExistence type="predicted"/>
<organism evidence="1 2">
    <name type="scientific">Riccia fluitans</name>
    <dbReference type="NCBI Taxonomy" id="41844"/>
    <lineage>
        <taxon>Eukaryota</taxon>
        <taxon>Viridiplantae</taxon>
        <taxon>Streptophyta</taxon>
        <taxon>Embryophyta</taxon>
        <taxon>Marchantiophyta</taxon>
        <taxon>Marchantiopsida</taxon>
        <taxon>Marchantiidae</taxon>
        <taxon>Marchantiales</taxon>
        <taxon>Ricciaceae</taxon>
        <taxon>Riccia</taxon>
    </lineage>
</organism>
<accession>A0ABD1XRX5</accession>
<comment type="caution">
    <text evidence="1">The sequence shown here is derived from an EMBL/GenBank/DDBJ whole genome shotgun (WGS) entry which is preliminary data.</text>
</comment>
<evidence type="ECO:0000313" key="1">
    <source>
        <dbReference type="EMBL" id="KAL2610696.1"/>
    </source>
</evidence>
<keyword evidence="2" id="KW-1185">Reference proteome</keyword>